<dbReference type="GO" id="GO:0008933">
    <property type="term" value="F:peptidoglycan lytic transglycosylase activity"/>
    <property type="evidence" value="ECO:0007669"/>
    <property type="project" value="InterPro"/>
</dbReference>
<evidence type="ECO:0000256" key="1">
    <source>
        <dbReference type="ARBA" id="ARBA00007734"/>
    </source>
</evidence>
<dbReference type="EMBL" id="LOCK01000017">
    <property type="protein sequence ID" value="KTE91965.1"/>
    <property type="molecule type" value="Genomic_DNA"/>
</dbReference>
<dbReference type="RefSeq" id="WP_058491130.1">
    <property type="nucleotide sequence ID" value="NZ_LOCK01000017.1"/>
</dbReference>
<dbReference type="Gene3D" id="1.10.530.10">
    <property type="match status" value="1"/>
</dbReference>
<dbReference type="InterPro" id="IPR023346">
    <property type="entry name" value="Lysozyme-like_dom_sf"/>
</dbReference>
<evidence type="ECO:0000259" key="2">
    <source>
        <dbReference type="Pfam" id="PF01464"/>
    </source>
</evidence>
<sequence length="280" mass="29743">MNTAELVLLYQLQSMNQAWQDTSRSEFGNKDGSQALLFATLLQSALSGNDGSSSGLALEAFAGQELGSGSEQESQSTENSQLLAAMLLGNLFSGKDSLLSENLLSSMSLTGMGQNSWTSLTSAYNPYSGIVNSLQANSLSSQRSSDYRSDQPAIEQLIAEVGQRHGIDTNLIRQVVMAESSFNPHAVSSAGAMGLMQLMPGTAKTYGVTDPFDPAQNLDGGTRFLKDLLVRFKGNVAFALAGYNAGPGAVDKYNGIPPYKETQNYVKKILSALGKVDTQA</sequence>
<dbReference type="PANTHER" id="PTHR37423:SF2">
    <property type="entry name" value="MEMBRANE-BOUND LYTIC MUREIN TRANSGLYCOSYLASE C"/>
    <property type="match status" value="1"/>
</dbReference>
<dbReference type="PANTHER" id="PTHR37423">
    <property type="entry name" value="SOLUBLE LYTIC MUREIN TRANSGLYCOSYLASE-RELATED"/>
    <property type="match status" value="1"/>
</dbReference>
<comment type="similarity">
    <text evidence="1">Belongs to the transglycosylase Slt family.</text>
</comment>
<protein>
    <submittedName>
        <fullName evidence="3">Transglycosylase</fullName>
    </submittedName>
</protein>
<dbReference type="GO" id="GO:0016020">
    <property type="term" value="C:membrane"/>
    <property type="evidence" value="ECO:0007669"/>
    <property type="project" value="InterPro"/>
</dbReference>
<dbReference type="Pfam" id="PF01464">
    <property type="entry name" value="SLT"/>
    <property type="match status" value="1"/>
</dbReference>
<feature type="domain" description="Transglycosylase SLT" evidence="2">
    <location>
        <begin position="157"/>
        <end position="265"/>
    </location>
</feature>
<dbReference type="SUPFAM" id="SSF53955">
    <property type="entry name" value="Lysozyme-like"/>
    <property type="match status" value="1"/>
</dbReference>
<accession>A0A0W1JKB8</accession>
<proteinExistence type="inferred from homology"/>
<gene>
    <name evidence="3" type="ORF">AT727_03250</name>
</gene>
<dbReference type="OrthoDB" id="9815002at2"/>
<dbReference type="GO" id="GO:0000270">
    <property type="term" value="P:peptidoglycan metabolic process"/>
    <property type="evidence" value="ECO:0007669"/>
    <property type="project" value="InterPro"/>
</dbReference>
<evidence type="ECO:0000313" key="4">
    <source>
        <dbReference type="Proteomes" id="UP000054623"/>
    </source>
</evidence>
<reference evidence="3 4" key="1">
    <citation type="submission" date="2015-12" db="EMBL/GenBank/DDBJ databases">
        <title>Draft Genome Sequence of Desulfitobacterium hafniense Strain DH, a Sulfate-reducing Bacterium Isolated from Paddy Soils.</title>
        <authorList>
            <person name="Bao P."/>
            <person name="Zhang X."/>
            <person name="Li G."/>
        </authorList>
    </citation>
    <scope>NUCLEOTIDE SEQUENCE [LARGE SCALE GENOMIC DNA]</scope>
    <source>
        <strain evidence="3 4">DH</strain>
    </source>
</reference>
<dbReference type="CDD" id="cd00254">
    <property type="entry name" value="LT-like"/>
    <property type="match status" value="1"/>
</dbReference>
<dbReference type="InterPro" id="IPR008258">
    <property type="entry name" value="Transglycosylase_SLT_dom_1"/>
</dbReference>
<organism evidence="3 4">
    <name type="scientific">Desulfitobacterium hafniense</name>
    <name type="common">Desulfitobacterium frappieri</name>
    <dbReference type="NCBI Taxonomy" id="49338"/>
    <lineage>
        <taxon>Bacteria</taxon>
        <taxon>Bacillati</taxon>
        <taxon>Bacillota</taxon>
        <taxon>Clostridia</taxon>
        <taxon>Eubacteriales</taxon>
        <taxon>Desulfitobacteriaceae</taxon>
        <taxon>Desulfitobacterium</taxon>
    </lineage>
</organism>
<dbReference type="InterPro" id="IPR000189">
    <property type="entry name" value="Transglyc_AS"/>
</dbReference>
<dbReference type="PROSITE" id="PS00922">
    <property type="entry name" value="TRANSGLYCOSYLASE"/>
    <property type="match status" value="1"/>
</dbReference>
<dbReference type="Proteomes" id="UP000054623">
    <property type="component" value="Unassembled WGS sequence"/>
</dbReference>
<evidence type="ECO:0000313" key="3">
    <source>
        <dbReference type="EMBL" id="KTE91965.1"/>
    </source>
</evidence>
<name>A0A0W1JKB8_DESHA</name>
<comment type="caution">
    <text evidence="3">The sequence shown here is derived from an EMBL/GenBank/DDBJ whole genome shotgun (WGS) entry which is preliminary data.</text>
</comment>
<dbReference type="AlphaFoldDB" id="A0A0W1JKB8"/>